<evidence type="ECO:0000256" key="1">
    <source>
        <dbReference type="SAM" id="Phobius"/>
    </source>
</evidence>
<keyword evidence="1" id="KW-0472">Membrane</keyword>
<accession>A0ABY7ADG1</accession>
<protein>
    <recommendedName>
        <fullName evidence="2">Prepilin type IV endopeptidase peptidase domain-containing protein</fullName>
    </recommendedName>
</protein>
<feature type="transmembrane region" description="Helical" evidence="1">
    <location>
        <begin position="87"/>
        <end position="114"/>
    </location>
</feature>
<reference evidence="3" key="1">
    <citation type="submission" date="2022-11" db="EMBL/GenBank/DDBJ databases">
        <title>Lacrimispora xylanolytica sy1, complete genome.</title>
        <authorList>
            <person name="Choi S."/>
        </authorList>
    </citation>
    <scope>NUCLEOTIDE SEQUENCE</scope>
    <source>
        <strain evidence="3">Sy1</strain>
    </source>
</reference>
<keyword evidence="1" id="KW-0812">Transmembrane</keyword>
<dbReference type="Pfam" id="PF01478">
    <property type="entry name" value="Peptidase_A24"/>
    <property type="match status" value="1"/>
</dbReference>
<evidence type="ECO:0000313" key="4">
    <source>
        <dbReference type="Proteomes" id="UP001163115"/>
    </source>
</evidence>
<evidence type="ECO:0000259" key="2">
    <source>
        <dbReference type="Pfam" id="PF01478"/>
    </source>
</evidence>
<dbReference type="RefSeq" id="WP_268115146.1">
    <property type="nucleotide sequence ID" value="NZ_CP113524.1"/>
</dbReference>
<dbReference type="InterPro" id="IPR000045">
    <property type="entry name" value="Prepilin_IV_endopep_pep"/>
</dbReference>
<organism evidence="3 4">
    <name type="scientific">Lacrimispora xylanolytica</name>
    <dbReference type="NCBI Taxonomy" id="29375"/>
    <lineage>
        <taxon>Bacteria</taxon>
        <taxon>Bacillati</taxon>
        <taxon>Bacillota</taxon>
        <taxon>Clostridia</taxon>
        <taxon>Lachnospirales</taxon>
        <taxon>Lachnospiraceae</taxon>
        <taxon>Lacrimispora</taxon>
    </lineage>
</organism>
<feature type="transmembrane region" description="Helical" evidence="1">
    <location>
        <begin position="27"/>
        <end position="45"/>
    </location>
</feature>
<name>A0ABY7ADG1_9FIRM</name>
<gene>
    <name evidence="3" type="ORF">OW255_20200</name>
</gene>
<proteinExistence type="predicted"/>
<keyword evidence="1" id="KW-1133">Transmembrane helix</keyword>
<evidence type="ECO:0000313" key="3">
    <source>
        <dbReference type="EMBL" id="WAJ23838.1"/>
    </source>
</evidence>
<keyword evidence="4" id="KW-1185">Reference proteome</keyword>
<dbReference type="EMBL" id="CP113524">
    <property type="protein sequence ID" value="WAJ23838.1"/>
    <property type="molecule type" value="Genomic_DNA"/>
</dbReference>
<feature type="domain" description="Prepilin type IV endopeptidase peptidase" evidence="2">
    <location>
        <begin position="8"/>
        <end position="110"/>
    </location>
</feature>
<dbReference type="Proteomes" id="UP001163115">
    <property type="component" value="Chromosome"/>
</dbReference>
<sequence length="144" mass="15689">MPEGISKIVFTIFLVYSAFQDGRSKTISVWLLFAAGTSGILFIIISGQGIGDRPLSCLIGLLMVGISRISDGAIGEGDGWFFTVSGLFLNLLINLKLLVYGVFLSGFVCMGIYIFFRLKGNDVKKVTIPFLPFLLPAWIGLVML</sequence>